<dbReference type="STRING" id="679199.HMPREF9332_00955"/>
<accession>G5GBK4</accession>
<sequence length="226" mass="24449">MNKYKILSFFLAIALLVAEVRLFMGNNAQEVSTSEAVFQNILTRSSIREYTAAPVSRTMLDSLCRAAMAAPTAMDKRPWKFVVIDDKAMLQELTKALPYAQALKTAPAAIAVCGDPTLMDKEHKPTEWWVEDCSAATENMLLAAHSLGLGAVWLGVYPAETPVASVSSTLKLPSNLKPLCIVALGHPKGDAQPKNKYAKDNIRYNVGDFPGAQAGEEEESTEGGGF</sequence>
<dbReference type="GO" id="GO:0016491">
    <property type="term" value="F:oxidoreductase activity"/>
    <property type="evidence" value="ECO:0007669"/>
    <property type="project" value="InterPro"/>
</dbReference>
<feature type="domain" description="Nitroreductase" evidence="1">
    <location>
        <begin position="41"/>
        <end position="186"/>
    </location>
</feature>
<dbReference type="CDD" id="cd02150">
    <property type="entry name" value="nitroreductase"/>
    <property type="match status" value="1"/>
</dbReference>
<dbReference type="InterPro" id="IPR000415">
    <property type="entry name" value="Nitroreductase-like"/>
</dbReference>
<name>G5GBK4_9BACT</name>
<evidence type="ECO:0000259" key="1">
    <source>
        <dbReference type="Pfam" id="PF00881"/>
    </source>
</evidence>
<dbReference type="HOGENOM" id="CLU_070764_7_3_10"/>
<dbReference type="PANTHER" id="PTHR23026:SF123">
    <property type="entry name" value="NAD(P)H NITROREDUCTASE RV3131-RELATED"/>
    <property type="match status" value="1"/>
</dbReference>
<dbReference type="eggNOG" id="COG0778">
    <property type="taxonomic scope" value="Bacteria"/>
</dbReference>
<dbReference type="Proteomes" id="UP000015993">
    <property type="component" value="Unassembled WGS sequence"/>
</dbReference>
<dbReference type="InterPro" id="IPR029479">
    <property type="entry name" value="Nitroreductase"/>
</dbReference>
<evidence type="ECO:0000313" key="2">
    <source>
        <dbReference type="EMBL" id="EHG23203.1"/>
    </source>
</evidence>
<reference evidence="2 3" key="1">
    <citation type="submission" date="2011-08" db="EMBL/GenBank/DDBJ databases">
        <title>The Genome Sequence of Prevotella sp. oral taxon 302 str. F0323.</title>
        <authorList>
            <consortium name="The Broad Institute Genome Sequencing Platform"/>
            <person name="Earl A."/>
            <person name="Ward D."/>
            <person name="Feldgarden M."/>
            <person name="Gevers D."/>
            <person name="Izard J."/>
            <person name="Blanton J.M."/>
            <person name="Baranova O.V."/>
            <person name="Tanner A.C."/>
            <person name="Dewhirst F.E."/>
            <person name="Young S.K."/>
            <person name="Zeng Q."/>
            <person name="Gargeya S."/>
            <person name="Fitzgerald M."/>
            <person name="Haas B."/>
            <person name="Abouelleil A."/>
            <person name="Alvarado L."/>
            <person name="Arachchi H.M."/>
            <person name="Berlin A."/>
            <person name="Brown A."/>
            <person name="Chapman S.B."/>
            <person name="Chen Z."/>
            <person name="Dunbar C."/>
            <person name="Freedman E."/>
            <person name="Gearin G."/>
            <person name="Gellesch M."/>
            <person name="Goldberg J."/>
            <person name="Griggs A."/>
            <person name="Gujja S."/>
            <person name="Heiman D."/>
            <person name="Howarth C."/>
            <person name="Larson L."/>
            <person name="Lui A."/>
            <person name="MacDonald P.J.P."/>
            <person name="Montmayeur A."/>
            <person name="Murphy C."/>
            <person name="Neiman D."/>
            <person name="Pearson M."/>
            <person name="Priest M."/>
            <person name="Roberts A."/>
            <person name="Saif S."/>
            <person name="Shea T."/>
            <person name="Shenoy N."/>
            <person name="Sisk P."/>
            <person name="Stolte C."/>
            <person name="Sykes S."/>
            <person name="Wortman J."/>
            <person name="Nusbaum C."/>
            <person name="Birren B."/>
        </authorList>
    </citation>
    <scope>NUCLEOTIDE SEQUENCE [LARGE SCALE GENOMIC DNA]</scope>
    <source>
        <strain evidence="2 3">F0323</strain>
    </source>
</reference>
<proteinExistence type="predicted"/>
<organism evidence="2 3">
    <name type="scientific">Alloprevotella rava F0323</name>
    <dbReference type="NCBI Taxonomy" id="679199"/>
    <lineage>
        <taxon>Bacteria</taxon>
        <taxon>Pseudomonadati</taxon>
        <taxon>Bacteroidota</taxon>
        <taxon>Bacteroidia</taxon>
        <taxon>Bacteroidales</taxon>
        <taxon>Prevotellaceae</taxon>
        <taxon>Alloprevotella</taxon>
    </lineage>
</organism>
<dbReference type="InterPro" id="IPR050627">
    <property type="entry name" value="Nitroreductase/BluB"/>
</dbReference>
<protein>
    <recommendedName>
        <fullName evidence="1">Nitroreductase domain-containing protein</fullName>
    </recommendedName>
</protein>
<dbReference type="AlphaFoldDB" id="G5GBK4"/>
<dbReference type="Pfam" id="PF00881">
    <property type="entry name" value="Nitroreductase"/>
    <property type="match status" value="1"/>
</dbReference>
<dbReference type="Gene3D" id="3.40.109.10">
    <property type="entry name" value="NADH Oxidase"/>
    <property type="match status" value="1"/>
</dbReference>
<dbReference type="OrthoDB" id="9812105at2"/>
<dbReference type="SUPFAM" id="SSF55469">
    <property type="entry name" value="FMN-dependent nitroreductase-like"/>
    <property type="match status" value="1"/>
</dbReference>
<evidence type="ECO:0000313" key="3">
    <source>
        <dbReference type="Proteomes" id="UP000015993"/>
    </source>
</evidence>
<dbReference type="PANTHER" id="PTHR23026">
    <property type="entry name" value="NADPH NITROREDUCTASE"/>
    <property type="match status" value="1"/>
</dbReference>
<dbReference type="RefSeq" id="WP_009347408.1">
    <property type="nucleotide sequence ID" value="NZ_JH376829.1"/>
</dbReference>
<gene>
    <name evidence="2" type="ORF">HMPREF9332_00955</name>
</gene>
<keyword evidence="3" id="KW-1185">Reference proteome</keyword>
<dbReference type="EMBL" id="ACZK01000016">
    <property type="protein sequence ID" value="EHG23203.1"/>
    <property type="molecule type" value="Genomic_DNA"/>
</dbReference>
<comment type="caution">
    <text evidence="2">The sequence shown here is derived from an EMBL/GenBank/DDBJ whole genome shotgun (WGS) entry which is preliminary data.</text>
</comment>